<sequence length="64" mass="7381">MVTGLCLLGLYQHHDQGTVQVYVAVRRLSSALKLSGWKGFGQPIYLWNRQDHELDLAEIGYFMR</sequence>
<evidence type="ECO:0000313" key="1">
    <source>
        <dbReference type="EMBL" id="KXW58411.1"/>
    </source>
</evidence>
<reference evidence="1 2" key="1">
    <citation type="submission" date="2016-01" db="EMBL/GenBank/DDBJ databases">
        <title>Genome sequence of the acidophilic iron oxidising Ferrovum strain Z-31.</title>
        <authorList>
            <person name="Poehlein A."/>
            <person name="Ullrich S.R."/>
            <person name="Schloemann M."/>
            <person name="Muehling M."/>
            <person name="Daniel R."/>
        </authorList>
    </citation>
    <scope>NUCLEOTIDE SEQUENCE [LARGE SCALE GENOMIC DNA]</scope>
    <source>
        <strain evidence="1 2">Z-31</strain>
    </source>
</reference>
<proteinExistence type="predicted"/>
<dbReference type="EMBL" id="LRRD01000014">
    <property type="protein sequence ID" value="KXW58411.1"/>
    <property type="molecule type" value="Genomic_DNA"/>
</dbReference>
<keyword evidence="2" id="KW-1185">Reference proteome</keyword>
<organism evidence="1 2">
    <name type="scientific">Ferrovum myxofaciens</name>
    <dbReference type="NCBI Taxonomy" id="416213"/>
    <lineage>
        <taxon>Bacteria</taxon>
        <taxon>Pseudomonadati</taxon>
        <taxon>Pseudomonadota</taxon>
        <taxon>Betaproteobacteria</taxon>
        <taxon>Ferrovales</taxon>
        <taxon>Ferrovaceae</taxon>
        <taxon>Ferrovum</taxon>
    </lineage>
</organism>
<protein>
    <submittedName>
        <fullName evidence="1">Uncharacterized protein</fullName>
    </submittedName>
</protein>
<dbReference type="STRING" id="1789004.FEMY_10200"/>
<comment type="caution">
    <text evidence="1">The sequence shown here is derived from an EMBL/GenBank/DDBJ whole genome shotgun (WGS) entry which is preliminary data.</text>
</comment>
<dbReference type="Proteomes" id="UP000075653">
    <property type="component" value="Unassembled WGS sequence"/>
</dbReference>
<evidence type="ECO:0000313" key="2">
    <source>
        <dbReference type="Proteomes" id="UP000075653"/>
    </source>
</evidence>
<name>A0A149VYW1_9PROT</name>
<accession>A0A149VYW1</accession>
<dbReference type="PATRIC" id="fig|1789004.3.peg.1035"/>
<gene>
    <name evidence="1" type="ORF">FEMY_10200</name>
</gene>
<dbReference type="AlphaFoldDB" id="A0A149VYW1"/>